<evidence type="ECO:0008006" key="3">
    <source>
        <dbReference type="Google" id="ProtNLM"/>
    </source>
</evidence>
<proteinExistence type="predicted"/>
<organism evidence="1 2">
    <name type="scientific">Cupriavidus oxalaticus</name>
    <dbReference type="NCBI Taxonomy" id="96344"/>
    <lineage>
        <taxon>Bacteria</taxon>
        <taxon>Pseudomonadati</taxon>
        <taxon>Pseudomonadota</taxon>
        <taxon>Betaproteobacteria</taxon>
        <taxon>Burkholderiales</taxon>
        <taxon>Burkholderiaceae</taxon>
        <taxon>Cupriavidus</taxon>
    </lineage>
</organism>
<dbReference type="RefSeq" id="WP_151073181.1">
    <property type="nucleotide sequence ID" value="NZ_CP032520.1"/>
</dbReference>
<evidence type="ECO:0000313" key="1">
    <source>
        <dbReference type="EMBL" id="QEZ48947.1"/>
    </source>
</evidence>
<dbReference type="AlphaFoldDB" id="A0A5P3VS57"/>
<dbReference type="EMBL" id="CP032520">
    <property type="protein sequence ID" value="QEZ48947.1"/>
    <property type="molecule type" value="Genomic_DNA"/>
</dbReference>
<evidence type="ECO:0000313" key="2">
    <source>
        <dbReference type="Proteomes" id="UP000325743"/>
    </source>
</evidence>
<keyword evidence="1" id="KW-0614">Plasmid</keyword>
<name>A0A5P3VS57_9BURK</name>
<geneLocation type="plasmid" evidence="1">
    <name>unnamed1</name>
</geneLocation>
<reference evidence="1 2" key="1">
    <citation type="submission" date="2018-09" db="EMBL/GenBank/DDBJ databases">
        <title>Complete genome sequence of Cupriavidus oxalaticus T2, a bacterium capable of phenol tolerance and degradation.</title>
        <authorList>
            <person name="Yan J."/>
        </authorList>
    </citation>
    <scope>NUCLEOTIDE SEQUENCE [LARGE SCALE GENOMIC DNA]</scope>
    <source>
        <strain evidence="1 2">T2</strain>
        <plasmid evidence="1 2">unnamed1</plasmid>
    </source>
</reference>
<accession>A0A5P3VS57</accession>
<sequence>MMTNAKRKVFRPELAPTPFAAIPECVLQSEAFQRLPASAIRMLLVLALQHDGGNNGWLTLTAAKLRPYGWTSKSVFEYARQALIASGLVVQTRQGGPRRPTLYALIWLPVSDTTGLCPEACAMPLMAQHPVGKPNGNGSATYAGH</sequence>
<gene>
    <name evidence="1" type="ORF">D2917_32315</name>
</gene>
<protein>
    <recommendedName>
        <fullName evidence="3">Helix-turn-helix domain-containing protein</fullName>
    </recommendedName>
</protein>
<dbReference type="Proteomes" id="UP000325743">
    <property type="component" value="Plasmid unnamed1"/>
</dbReference>